<feature type="region of interest" description="Disordered" evidence="2">
    <location>
        <begin position="282"/>
        <end position="345"/>
    </location>
</feature>
<evidence type="ECO:0000313" key="3">
    <source>
        <dbReference type="EMBL" id="KAK2157340.1"/>
    </source>
</evidence>
<feature type="compositionally biased region" description="Basic and acidic residues" evidence="2">
    <location>
        <begin position="203"/>
        <end position="220"/>
    </location>
</feature>
<name>A0AAD9JRM3_9ANNE</name>
<feature type="compositionally biased region" description="Polar residues" evidence="2">
    <location>
        <begin position="493"/>
        <end position="503"/>
    </location>
</feature>
<proteinExistence type="predicted"/>
<evidence type="ECO:0000256" key="1">
    <source>
        <dbReference type="SAM" id="Coils"/>
    </source>
</evidence>
<gene>
    <name evidence="3" type="ORF">LSH36_193g07036</name>
</gene>
<comment type="caution">
    <text evidence="3">The sequence shown here is derived from an EMBL/GenBank/DDBJ whole genome shotgun (WGS) entry which is preliminary data.</text>
</comment>
<keyword evidence="4" id="KW-1185">Reference proteome</keyword>
<feature type="compositionally biased region" description="Polar residues" evidence="2">
    <location>
        <begin position="56"/>
        <end position="75"/>
    </location>
</feature>
<feature type="compositionally biased region" description="Polar residues" evidence="2">
    <location>
        <begin position="103"/>
        <end position="124"/>
    </location>
</feature>
<feature type="compositionally biased region" description="Basic residues" evidence="2">
    <location>
        <begin position="525"/>
        <end position="534"/>
    </location>
</feature>
<evidence type="ECO:0000256" key="2">
    <source>
        <dbReference type="SAM" id="MobiDB-lite"/>
    </source>
</evidence>
<feature type="compositionally biased region" description="Basic and acidic residues" evidence="2">
    <location>
        <begin position="321"/>
        <end position="330"/>
    </location>
</feature>
<feature type="region of interest" description="Disordered" evidence="2">
    <location>
        <begin position="1"/>
        <end position="245"/>
    </location>
</feature>
<feature type="compositionally biased region" description="Low complexity" evidence="2">
    <location>
        <begin position="76"/>
        <end position="85"/>
    </location>
</feature>
<feature type="region of interest" description="Disordered" evidence="2">
    <location>
        <begin position="493"/>
        <end position="552"/>
    </location>
</feature>
<feature type="compositionally biased region" description="Basic and acidic residues" evidence="2">
    <location>
        <begin position="513"/>
        <end position="524"/>
    </location>
</feature>
<dbReference type="EMBL" id="JAODUP010000193">
    <property type="protein sequence ID" value="KAK2157340.1"/>
    <property type="molecule type" value="Genomic_DNA"/>
</dbReference>
<feature type="coiled-coil region" evidence="1">
    <location>
        <begin position="406"/>
        <end position="433"/>
    </location>
</feature>
<organism evidence="3 4">
    <name type="scientific">Paralvinella palmiformis</name>
    <dbReference type="NCBI Taxonomy" id="53620"/>
    <lineage>
        <taxon>Eukaryota</taxon>
        <taxon>Metazoa</taxon>
        <taxon>Spiralia</taxon>
        <taxon>Lophotrochozoa</taxon>
        <taxon>Annelida</taxon>
        <taxon>Polychaeta</taxon>
        <taxon>Sedentaria</taxon>
        <taxon>Canalipalpata</taxon>
        <taxon>Terebellida</taxon>
        <taxon>Terebelliformia</taxon>
        <taxon>Alvinellidae</taxon>
        <taxon>Paralvinella</taxon>
    </lineage>
</organism>
<accession>A0AAD9JRM3</accession>
<evidence type="ECO:0000313" key="4">
    <source>
        <dbReference type="Proteomes" id="UP001208570"/>
    </source>
</evidence>
<reference evidence="3" key="1">
    <citation type="journal article" date="2023" name="Mol. Biol. Evol.">
        <title>Third-Generation Sequencing Reveals the Adaptive Role of the Epigenome in Three Deep-Sea Polychaetes.</title>
        <authorList>
            <person name="Perez M."/>
            <person name="Aroh O."/>
            <person name="Sun Y."/>
            <person name="Lan Y."/>
            <person name="Juniper S.K."/>
            <person name="Young C.R."/>
            <person name="Angers B."/>
            <person name="Qian P.Y."/>
        </authorList>
    </citation>
    <scope>NUCLEOTIDE SEQUENCE</scope>
    <source>
        <strain evidence="3">P08H-3</strain>
    </source>
</reference>
<dbReference type="AlphaFoldDB" id="A0AAD9JRM3"/>
<feature type="compositionally biased region" description="Polar residues" evidence="2">
    <location>
        <begin position="35"/>
        <end position="47"/>
    </location>
</feature>
<keyword evidence="1" id="KW-0175">Coiled coil</keyword>
<feature type="compositionally biased region" description="Polar residues" evidence="2">
    <location>
        <begin position="139"/>
        <end position="173"/>
    </location>
</feature>
<dbReference type="Proteomes" id="UP001208570">
    <property type="component" value="Unassembled WGS sequence"/>
</dbReference>
<protein>
    <submittedName>
        <fullName evidence="3">Uncharacterized protein</fullName>
    </submittedName>
</protein>
<feature type="compositionally biased region" description="Basic and acidic residues" evidence="2">
    <location>
        <begin position="290"/>
        <end position="303"/>
    </location>
</feature>
<sequence length="714" mass="77659">MPDLNDDGDFAQANDRDDRNDNSASSPPILHRTTAEPSPTLSNNISDAFSDAEDSGVSSQQKASPTVSARPTADNSFSSSISTSPRSHHSDTWDSVDTGLVSVCSQSGSNRKSDGFDSNSTSLQAPERKGKKHLHQPSGELSPTCDSFASKQWSTSPKGSTRSHSDHLSSTISGGVECKNHRPTIQSSPVRSGRRRKSNSSDVKADRYPKRVRRTCHEPSDSANNHNTVLAEDHDKSELELPPPDLDLFDDDCMIKTSLMRDNEAKAGIKSSPRLKYLPCVEDISDPESDGEKDVPGKFHNSDSDMPVLFSQRSRPQANKVKGDAEKDLDGSLDFAVPTPPPKYEPENVLEEAVQFDSEMSQSSCSTPSYPIVSPLTLGESCKVDRKDSDHKSVDAEEIDFAESFLNGAQTLSAEIEEQIRKQQQQQIQLEKQGQSAKRTQELLPSVDITPFAPDFQDMDYVYDLGLMSMTPTPNGTVYGSLNPAVINNKHVQNQDCSSSQAEFSAGKGKGSNRGDKKASDSKRRAAKSRSKKHLAGDKRVTSASPARVDNEMDKLLSQQSVGFELLDDFDETPFSSGGRAVSAQLDDLFEPSIMDNMNSSQGMDFTFTQSDGHSLIAAPSCDIGSDMVLQCVDIVEETKMIIHRQGGGNTPRHAGHGLDMQSLSGHGSSHDVSMGTSTMGIHTCDCGAQFSDQWSYQEHEVFCNGPQLFNCGL</sequence>